<sequence>MIGSTKNTKATIRVTEDKELYRLGSLAERVLDSPDGASTREATGIEDELSRCREHLQRPRREKKRPLVQAKGRKDRQVPLSPRLWELLKQYRQEYQPKTWLFEGQKGGQYTVRSIQALFQRACKTAGIAKPATVHTLRHSYATHLLEKGTDLRIIQELLGHASTKTTEIYTHVSTTLISRVPNPLDELDLE</sequence>
<evidence type="ECO:0000313" key="5">
    <source>
        <dbReference type="Proteomes" id="UP000186400"/>
    </source>
</evidence>
<dbReference type="InterPro" id="IPR002104">
    <property type="entry name" value="Integrase_catalytic"/>
</dbReference>
<feature type="compositionally biased region" description="Basic residues" evidence="2">
    <location>
        <begin position="60"/>
        <end position="74"/>
    </location>
</feature>
<protein>
    <submittedName>
        <fullName evidence="4">Phage integrase family protein</fullName>
    </submittedName>
</protein>
<dbReference type="PANTHER" id="PTHR30349:SF64">
    <property type="entry name" value="PROPHAGE INTEGRASE INTD-RELATED"/>
    <property type="match status" value="1"/>
</dbReference>
<dbReference type="Pfam" id="PF00589">
    <property type="entry name" value="Phage_integrase"/>
    <property type="match status" value="1"/>
</dbReference>
<dbReference type="InterPro" id="IPR011010">
    <property type="entry name" value="DNA_brk_join_enz"/>
</dbReference>
<dbReference type="STRING" id="159291.SAMN05920897_1243"/>
<dbReference type="SUPFAM" id="SSF56349">
    <property type="entry name" value="DNA breaking-rejoining enzymes"/>
    <property type="match status" value="1"/>
</dbReference>
<dbReference type="InterPro" id="IPR050090">
    <property type="entry name" value="Tyrosine_recombinase_XerCD"/>
</dbReference>
<keyword evidence="1" id="KW-0233">DNA recombination</keyword>
<dbReference type="GO" id="GO:0015074">
    <property type="term" value="P:DNA integration"/>
    <property type="evidence" value="ECO:0007669"/>
    <property type="project" value="InterPro"/>
</dbReference>
<dbReference type="Gene3D" id="1.10.443.10">
    <property type="entry name" value="Intergrase catalytic core"/>
    <property type="match status" value="1"/>
</dbReference>
<proteinExistence type="predicted"/>
<dbReference type="PROSITE" id="PS51898">
    <property type="entry name" value="TYR_RECOMBINASE"/>
    <property type="match status" value="1"/>
</dbReference>
<dbReference type="AlphaFoldDB" id="A0A1N6XFY5"/>
<accession>A0A1N6XFY5</accession>
<reference evidence="4 5" key="1">
    <citation type="submission" date="2017-01" db="EMBL/GenBank/DDBJ databases">
        <authorList>
            <person name="Mah S.A."/>
            <person name="Swanson W.J."/>
            <person name="Moy G.W."/>
            <person name="Vacquier V.D."/>
        </authorList>
    </citation>
    <scope>NUCLEOTIDE SEQUENCE [LARGE SCALE GENOMIC DNA]</scope>
    <source>
        <strain evidence="4 5">ASpG1</strain>
    </source>
</reference>
<dbReference type="GO" id="GO:0003677">
    <property type="term" value="F:DNA binding"/>
    <property type="evidence" value="ECO:0007669"/>
    <property type="project" value="InterPro"/>
</dbReference>
<evidence type="ECO:0000256" key="2">
    <source>
        <dbReference type="SAM" id="MobiDB-lite"/>
    </source>
</evidence>
<name>A0A1N6XFY5_9SPIO</name>
<feature type="domain" description="Tyr recombinase" evidence="3">
    <location>
        <begin position="6"/>
        <end position="183"/>
    </location>
</feature>
<keyword evidence="5" id="KW-1185">Reference proteome</keyword>
<dbReference type="Proteomes" id="UP000186400">
    <property type="component" value="Unassembled WGS sequence"/>
</dbReference>
<dbReference type="PANTHER" id="PTHR30349">
    <property type="entry name" value="PHAGE INTEGRASE-RELATED"/>
    <property type="match status" value="1"/>
</dbReference>
<evidence type="ECO:0000259" key="3">
    <source>
        <dbReference type="PROSITE" id="PS51898"/>
    </source>
</evidence>
<evidence type="ECO:0000256" key="1">
    <source>
        <dbReference type="ARBA" id="ARBA00023172"/>
    </source>
</evidence>
<dbReference type="EMBL" id="FTMS01000024">
    <property type="protein sequence ID" value="SIR01151.1"/>
    <property type="molecule type" value="Genomic_DNA"/>
</dbReference>
<dbReference type="GO" id="GO:0006310">
    <property type="term" value="P:DNA recombination"/>
    <property type="evidence" value="ECO:0007669"/>
    <property type="project" value="UniProtKB-KW"/>
</dbReference>
<gene>
    <name evidence="4" type="ORF">SAMN05920897_1243</name>
</gene>
<feature type="region of interest" description="Disordered" evidence="2">
    <location>
        <begin position="55"/>
        <end position="75"/>
    </location>
</feature>
<dbReference type="InterPro" id="IPR013762">
    <property type="entry name" value="Integrase-like_cat_sf"/>
</dbReference>
<organism evidence="4 5">
    <name type="scientific">Alkalispirochaeta americana</name>
    <dbReference type="NCBI Taxonomy" id="159291"/>
    <lineage>
        <taxon>Bacteria</taxon>
        <taxon>Pseudomonadati</taxon>
        <taxon>Spirochaetota</taxon>
        <taxon>Spirochaetia</taxon>
        <taxon>Spirochaetales</taxon>
        <taxon>Spirochaetaceae</taxon>
        <taxon>Alkalispirochaeta</taxon>
    </lineage>
</organism>
<evidence type="ECO:0000313" key="4">
    <source>
        <dbReference type="EMBL" id="SIR01151.1"/>
    </source>
</evidence>